<sequence>MAGLDLEGKAVYGDGGAVALGEMVEFDHAVKDAGKWGGGASDHGSNFKVRPWVDVRSPLQRLRFNA</sequence>
<keyword evidence="2" id="KW-1185">Reference proteome</keyword>
<name>A0ABN3CLF0_9ACTN</name>
<comment type="caution">
    <text evidence="1">The sequence shown here is derived from an EMBL/GenBank/DDBJ whole genome shotgun (WGS) entry which is preliminary data.</text>
</comment>
<accession>A0ABN3CLF0</accession>
<evidence type="ECO:0000313" key="1">
    <source>
        <dbReference type="EMBL" id="GAA2210069.1"/>
    </source>
</evidence>
<reference evidence="1 2" key="1">
    <citation type="journal article" date="2019" name="Int. J. Syst. Evol. Microbiol.">
        <title>The Global Catalogue of Microorganisms (GCM) 10K type strain sequencing project: providing services to taxonomists for standard genome sequencing and annotation.</title>
        <authorList>
            <consortium name="The Broad Institute Genomics Platform"/>
            <consortium name="The Broad Institute Genome Sequencing Center for Infectious Disease"/>
            <person name="Wu L."/>
            <person name="Ma J."/>
        </authorList>
    </citation>
    <scope>NUCLEOTIDE SEQUENCE [LARGE SCALE GENOMIC DNA]</scope>
    <source>
        <strain evidence="1 2">JCM 16114</strain>
    </source>
</reference>
<gene>
    <name evidence="1" type="ORF">GCM10009850_055280</name>
</gene>
<dbReference type="EMBL" id="BAAAQX010000015">
    <property type="protein sequence ID" value="GAA2210069.1"/>
    <property type="molecule type" value="Genomic_DNA"/>
</dbReference>
<dbReference type="Proteomes" id="UP001499843">
    <property type="component" value="Unassembled WGS sequence"/>
</dbReference>
<proteinExistence type="predicted"/>
<protein>
    <submittedName>
        <fullName evidence="1">Uncharacterized protein</fullName>
    </submittedName>
</protein>
<evidence type="ECO:0000313" key="2">
    <source>
        <dbReference type="Proteomes" id="UP001499843"/>
    </source>
</evidence>
<organism evidence="1 2">
    <name type="scientific">Nonomuraea monospora</name>
    <dbReference type="NCBI Taxonomy" id="568818"/>
    <lineage>
        <taxon>Bacteria</taxon>
        <taxon>Bacillati</taxon>
        <taxon>Actinomycetota</taxon>
        <taxon>Actinomycetes</taxon>
        <taxon>Streptosporangiales</taxon>
        <taxon>Streptosporangiaceae</taxon>
        <taxon>Nonomuraea</taxon>
    </lineage>
</organism>